<keyword evidence="12" id="KW-0131">Cell cycle</keyword>
<dbReference type="RefSeq" id="XP_012872511.1">
    <property type="nucleotide sequence ID" value="XM_013017057.1"/>
</dbReference>
<feature type="region of interest" description="Disordered" evidence="16">
    <location>
        <begin position="621"/>
        <end position="663"/>
    </location>
</feature>
<dbReference type="SUPFAM" id="SSF68906">
    <property type="entry name" value="SAP domain"/>
    <property type="match status" value="1"/>
</dbReference>
<evidence type="ECO:0000256" key="11">
    <source>
        <dbReference type="ARBA" id="ARBA00023163"/>
    </source>
</evidence>
<feature type="region of interest" description="Disordered" evidence="16">
    <location>
        <begin position="271"/>
        <end position="354"/>
    </location>
</feature>
<feature type="compositionally biased region" description="Basic and acidic residues" evidence="16">
    <location>
        <begin position="834"/>
        <end position="859"/>
    </location>
</feature>
<dbReference type="SUPFAM" id="SSF47473">
    <property type="entry name" value="EF-hand"/>
    <property type="match status" value="1"/>
</dbReference>
<keyword evidence="3" id="KW-0678">Repressor</keyword>
<dbReference type="InterPro" id="IPR003034">
    <property type="entry name" value="SAP_dom"/>
</dbReference>
<gene>
    <name evidence="19" type="primary">Ccar1</name>
</gene>
<keyword evidence="18" id="KW-1185">Reference proteome</keyword>
<evidence type="ECO:0000313" key="19">
    <source>
        <dbReference type="RefSeq" id="XP_012872511.1"/>
    </source>
</evidence>
<dbReference type="SUPFAM" id="SSF50249">
    <property type="entry name" value="Nucleic acid-binding proteins"/>
    <property type="match status" value="1"/>
</dbReference>
<dbReference type="FunFam" id="2.40.50.140:FF:000216">
    <property type="entry name" value="Cell division cycle and apoptosis regulator 1"/>
    <property type="match status" value="1"/>
</dbReference>
<feature type="compositionally biased region" description="Acidic residues" evidence="16">
    <location>
        <begin position="554"/>
        <end position="565"/>
    </location>
</feature>
<keyword evidence="11" id="KW-0804">Transcription</keyword>
<feature type="compositionally biased region" description="Basic and acidic residues" evidence="16">
    <location>
        <begin position="293"/>
        <end position="334"/>
    </location>
</feature>
<dbReference type="FunFam" id="1.10.720.30:FF:000006">
    <property type="entry name" value="Cell division cycle and apoptosis regulator protein 1"/>
    <property type="match status" value="1"/>
</dbReference>
<dbReference type="STRING" id="10020.ENSDORP00000016546"/>
<feature type="compositionally biased region" description="Basic and acidic residues" evidence="16">
    <location>
        <begin position="638"/>
        <end position="663"/>
    </location>
</feature>
<feature type="compositionally biased region" description="Basic and acidic residues" evidence="16">
    <location>
        <begin position="740"/>
        <end position="761"/>
    </location>
</feature>
<dbReference type="AlphaFoldDB" id="A0A1S3F7F6"/>
<dbReference type="OrthoDB" id="21006at2759"/>
<evidence type="ECO:0000256" key="13">
    <source>
        <dbReference type="ARBA" id="ARBA00072349"/>
    </source>
</evidence>
<keyword evidence="9 15" id="KW-0175">Coiled coil</keyword>
<dbReference type="GO" id="GO:0006915">
    <property type="term" value="P:apoptotic process"/>
    <property type="evidence" value="ECO:0007669"/>
    <property type="project" value="UniProtKB-KW"/>
</dbReference>
<dbReference type="InterPro" id="IPR011992">
    <property type="entry name" value="EF-hand-dom_pair"/>
</dbReference>
<dbReference type="SMART" id="SM00513">
    <property type="entry name" value="SAP"/>
    <property type="match status" value="1"/>
</dbReference>
<evidence type="ECO:0000256" key="12">
    <source>
        <dbReference type="ARBA" id="ARBA00023306"/>
    </source>
</evidence>
<evidence type="ECO:0000256" key="7">
    <source>
        <dbReference type="ARBA" id="ARBA00022843"/>
    </source>
</evidence>
<name>A0A1S3F7F6_DIPOR</name>
<dbReference type="KEGG" id="dord:105986243"/>
<dbReference type="InterPro" id="IPR012340">
    <property type="entry name" value="NA-bd_OB-fold"/>
</dbReference>
<evidence type="ECO:0000256" key="3">
    <source>
        <dbReference type="ARBA" id="ARBA00022491"/>
    </source>
</evidence>
<dbReference type="InterPro" id="IPR025954">
    <property type="entry name" value="DBC1/CARP1_inactive_NUDIX"/>
</dbReference>
<dbReference type="Pfam" id="PF19256">
    <property type="entry name" value="LAIKA"/>
    <property type="match status" value="1"/>
</dbReference>
<dbReference type="Proteomes" id="UP000081671">
    <property type="component" value="Unplaced"/>
</dbReference>
<dbReference type="SMART" id="SM01122">
    <property type="entry name" value="DBC1"/>
    <property type="match status" value="1"/>
</dbReference>
<dbReference type="InterPro" id="IPR025224">
    <property type="entry name" value="CCAR1/CCAR2"/>
</dbReference>
<dbReference type="FunCoup" id="A0A1S3F7F6">
    <property type="interactions" value="4720"/>
</dbReference>
<keyword evidence="10" id="KW-0010">Activator</keyword>
<feature type="region of interest" description="Disordered" evidence="16">
    <location>
        <begin position="544"/>
        <end position="582"/>
    </location>
</feature>
<keyword evidence="2" id="KW-0963">Cytoplasm</keyword>
<evidence type="ECO:0000256" key="8">
    <source>
        <dbReference type="ARBA" id="ARBA00023015"/>
    </source>
</evidence>
<comment type="subcellular location">
    <subcellularLocation>
        <location evidence="1">Cytoplasm</location>
        <location evidence="1">Perinuclear region</location>
    </subcellularLocation>
</comment>
<evidence type="ECO:0000256" key="2">
    <source>
        <dbReference type="ARBA" id="ARBA00022490"/>
    </source>
</evidence>
<dbReference type="Pfam" id="PF02037">
    <property type="entry name" value="SAP"/>
    <property type="match status" value="1"/>
</dbReference>
<organism evidence="18 19">
    <name type="scientific">Dipodomys ordii</name>
    <name type="common">Ord's kangaroo rat</name>
    <dbReference type="NCBI Taxonomy" id="10020"/>
    <lineage>
        <taxon>Eukaryota</taxon>
        <taxon>Metazoa</taxon>
        <taxon>Chordata</taxon>
        <taxon>Craniata</taxon>
        <taxon>Vertebrata</taxon>
        <taxon>Euteleostomi</taxon>
        <taxon>Mammalia</taxon>
        <taxon>Eutheria</taxon>
        <taxon>Euarchontoglires</taxon>
        <taxon>Glires</taxon>
        <taxon>Rodentia</taxon>
        <taxon>Castorimorpha</taxon>
        <taxon>Heteromyidae</taxon>
        <taxon>Dipodomyinae</taxon>
        <taxon>Dipodomys</taxon>
    </lineage>
</organism>
<dbReference type="GO" id="GO:0003713">
    <property type="term" value="F:transcription coactivator activity"/>
    <property type="evidence" value="ECO:0007669"/>
    <property type="project" value="UniProtKB-ARBA"/>
</dbReference>
<dbReference type="Pfam" id="PF14443">
    <property type="entry name" value="DBC1"/>
    <property type="match status" value="1"/>
</dbReference>
<dbReference type="PROSITE" id="PS50800">
    <property type="entry name" value="SAP"/>
    <property type="match status" value="1"/>
</dbReference>
<accession>A0A1S3F7F6</accession>
<feature type="region of interest" description="Disordered" evidence="16">
    <location>
        <begin position="740"/>
        <end position="859"/>
    </location>
</feature>
<dbReference type="InterPro" id="IPR036361">
    <property type="entry name" value="SAP_dom_sf"/>
</dbReference>
<feature type="compositionally biased region" description="Basic and acidic residues" evidence="16">
    <location>
        <begin position="621"/>
        <end position="631"/>
    </location>
</feature>
<dbReference type="InterPro" id="IPR025223">
    <property type="entry name" value="S1-like_RNA-bd_dom"/>
</dbReference>
<evidence type="ECO:0000256" key="9">
    <source>
        <dbReference type="ARBA" id="ARBA00023054"/>
    </source>
</evidence>
<feature type="compositionally biased region" description="Basic and acidic residues" evidence="16">
    <location>
        <begin position="776"/>
        <end position="799"/>
    </location>
</feature>
<dbReference type="GO" id="GO:0048471">
    <property type="term" value="C:perinuclear region of cytoplasm"/>
    <property type="evidence" value="ECO:0007669"/>
    <property type="project" value="UniProtKB-SubCell"/>
</dbReference>
<evidence type="ECO:0000256" key="16">
    <source>
        <dbReference type="SAM" id="MobiDB-lite"/>
    </source>
</evidence>
<evidence type="ECO:0000256" key="15">
    <source>
        <dbReference type="SAM" id="Coils"/>
    </source>
</evidence>
<evidence type="ECO:0000256" key="5">
    <source>
        <dbReference type="ARBA" id="ARBA00022553"/>
    </source>
</evidence>
<dbReference type="Gene3D" id="1.10.720.30">
    <property type="entry name" value="SAP domain"/>
    <property type="match status" value="1"/>
</dbReference>
<dbReference type="GO" id="GO:0051301">
    <property type="term" value="P:cell division"/>
    <property type="evidence" value="ECO:0007669"/>
    <property type="project" value="UniProtKB-KW"/>
</dbReference>
<keyword evidence="4" id="KW-1017">Isopeptide bond</keyword>
<dbReference type="CTD" id="55749"/>
<evidence type="ECO:0000256" key="1">
    <source>
        <dbReference type="ARBA" id="ARBA00004556"/>
    </source>
</evidence>
<keyword evidence="6" id="KW-0053">Apoptosis</keyword>
<dbReference type="PANTHER" id="PTHR14304:SF14">
    <property type="entry name" value="CELL DIVISION CYCLE AND APOPTOSIS REGULATOR PROTEIN 1"/>
    <property type="match status" value="1"/>
</dbReference>
<feature type="compositionally biased region" description="Low complexity" evidence="16">
    <location>
        <begin position="271"/>
        <end position="282"/>
    </location>
</feature>
<dbReference type="GO" id="GO:0005634">
    <property type="term" value="C:nucleus"/>
    <property type="evidence" value="ECO:0007669"/>
    <property type="project" value="TreeGrafter"/>
</dbReference>
<feature type="compositionally biased region" description="Basic and acidic residues" evidence="16">
    <location>
        <begin position="341"/>
        <end position="352"/>
    </location>
</feature>
<proteinExistence type="predicted"/>
<dbReference type="Pfam" id="PF14444">
    <property type="entry name" value="S1-like"/>
    <property type="match status" value="1"/>
</dbReference>
<evidence type="ECO:0000313" key="18">
    <source>
        <dbReference type="Proteomes" id="UP000081671"/>
    </source>
</evidence>
<dbReference type="InterPro" id="IPR045353">
    <property type="entry name" value="LAIKA"/>
</dbReference>
<feature type="coiled-coil region" evidence="15">
    <location>
        <begin position="978"/>
        <end position="1054"/>
    </location>
</feature>
<evidence type="ECO:0000256" key="6">
    <source>
        <dbReference type="ARBA" id="ARBA00022703"/>
    </source>
</evidence>
<dbReference type="InParanoid" id="A0A1S3F7F6"/>
<dbReference type="GeneID" id="105986243"/>
<sequence>MAQFGGQKNPPWATQFTATAVSQPAALGVQQPSLLGASPTIYTQQTALAAAGLTTQTPANYQLTQTAALQQQAAAAAAALQQQYSQPQQALYSVQQQLQQPQQTILTQPAVALPTSLSLSTPQPAAQITVSYPTPRSSQQQTQPQKQRVFTGVVTKLHDTFGFVDEDVFFQLSAVKGKTPQVGDRVLVEATYNPNMPFKWNAQRIQTLPNQNQSQTQPLLKTPPAVLQPIAPQTTFGVQAQPQPQSLLQAQISAASITPLLQTQPQPLLQQPQQKAGLLQPPVRIVSQPQPTRRLDPPSRFSGRNDRGDQVPNRKDDRSRERERERRRSRERSPQRKRSRERSPRRERERSPRRVRRVVPRYTVQFSKFSLDCYEKLSFNPLLPILSAILRRVMLMASPSMDDLYHKSCALAEDPQELRDGFQHPARLVKFLVGMKGKDEAMAIGGHWSPSLDGPDPEKDPSVLIKTAIRCCKALTGIDLSVCTQWYRFAEIRYHRPEETHKGRTVPAHVETVVLFFPDVWHCLPTRSEWETLSRGYKQQLVEKLQGERKEADGEQDEEEKDDGEAKEISTPTHWSKLDPKTMKVNDLRKELESRALSSKGLKSQLIARLTKQLKVEEQKEEQKELEKSEKEEEEEDDRKSEDDKEEEERKRQEEMERQRRERRYILPDEPAIIVHPNWAAKSGKFDCSIMSLSVLLDYRLEDNKEHSFEVSLFAELFNEMLQRDFGVRIYKSLLSLPEKEDKKEKDKKNKKDERKDKKEERDDENDEPKPKRRKSGDDKDKKEDRDERKKEDKRKDDSKDDDETEEDNNQDEYDPMEAEEAEDEEDDRDEEEINKRDDKRDINRYCKERPSKDKEKEKTQMVTINRDLLMAFVYFDQSHCGYLLEKDLEEILYTLGLHLSRAQVKKLLNKVVLRESCFYRKLTDTSKDEENHEESESLQEDMLGNRLLLPTPTVKQELKDVEENVGLIVYNGAMVDVGSLLQKLEKSEKVRAEVEQKLQLLEEKTDEDEKTILNLEISNKSLSGELKEVKKDLSQLQENLKVSENMNLQFENQLSKTIRNLSTVMDEIHTVLKKDNIKNEDKDQKSKENGASV</sequence>
<protein>
    <recommendedName>
        <fullName evidence="13">Cell division cycle and apoptosis regulator protein 1</fullName>
    </recommendedName>
    <alternativeName>
        <fullName evidence="14">Cell cycle and apoptosis regulatory protein 1</fullName>
    </alternativeName>
</protein>
<keyword evidence="19" id="KW-0132">Cell division</keyword>
<evidence type="ECO:0000259" key="17">
    <source>
        <dbReference type="PROSITE" id="PS50800"/>
    </source>
</evidence>
<evidence type="ECO:0000256" key="10">
    <source>
        <dbReference type="ARBA" id="ARBA00023159"/>
    </source>
</evidence>
<keyword evidence="5" id="KW-0597">Phosphoprotein</keyword>
<feature type="domain" description="SAP" evidence="17">
    <location>
        <begin position="580"/>
        <end position="614"/>
    </location>
</feature>
<evidence type="ECO:0000256" key="14">
    <source>
        <dbReference type="ARBA" id="ARBA00082431"/>
    </source>
</evidence>
<evidence type="ECO:0000256" key="4">
    <source>
        <dbReference type="ARBA" id="ARBA00022499"/>
    </source>
</evidence>
<reference evidence="19" key="1">
    <citation type="submission" date="2025-08" db="UniProtKB">
        <authorList>
            <consortium name="RefSeq"/>
        </authorList>
    </citation>
    <scope>IDENTIFICATION</scope>
    <source>
        <tissue evidence="19">Kidney</tissue>
    </source>
</reference>
<dbReference type="Gene3D" id="2.40.50.140">
    <property type="entry name" value="Nucleic acid-binding proteins"/>
    <property type="match status" value="1"/>
</dbReference>
<keyword evidence="7" id="KW-0832">Ubl conjugation</keyword>
<keyword evidence="8" id="KW-0805">Transcription regulation</keyword>
<feature type="compositionally biased region" description="Acidic residues" evidence="16">
    <location>
        <begin position="800"/>
        <end position="833"/>
    </location>
</feature>
<dbReference type="PANTHER" id="PTHR14304">
    <property type="entry name" value="CELL DIVISION CYCLE AND APOPTOSIS REGULATOR PROTEIN"/>
    <property type="match status" value="1"/>
</dbReference>